<proteinExistence type="predicted"/>
<accession>A0ABS4NXD6</accession>
<dbReference type="InterPro" id="IPR050109">
    <property type="entry name" value="HTH-type_TetR-like_transc_reg"/>
</dbReference>
<keyword evidence="2 4" id="KW-0238">DNA-binding</keyword>
<evidence type="ECO:0000256" key="2">
    <source>
        <dbReference type="ARBA" id="ARBA00023125"/>
    </source>
</evidence>
<sequence length="195" mass="21675">MTTEKPGLRERKKEETRRTLSDVACRLAMEKGASQVRVEDIAAAANVSMRTFNNYFASKEAAIVGNAYQRSERIAATLAARPSGEPLQDSIRAAVLDGFAETTDRQWYARIVLLRDDPALFGATRKVEIEIERELAKVISERTHKDVKLDLYPDLLAALLMAAIRTAVFHWVSAPPGGETLNGMLEQAIGQLRFE</sequence>
<keyword evidence="7" id="KW-1185">Reference proteome</keyword>
<name>A0ABS4NXD6_9BACL</name>
<dbReference type="Gene3D" id="1.10.357.10">
    <property type="entry name" value="Tetracycline Repressor, domain 2"/>
    <property type="match status" value="1"/>
</dbReference>
<evidence type="ECO:0000256" key="1">
    <source>
        <dbReference type="ARBA" id="ARBA00023015"/>
    </source>
</evidence>
<dbReference type="Proteomes" id="UP000773462">
    <property type="component" value="Unassembled WGS sequence"/>
</dbReference>
<dbReference type="Gene3D" id="1.10.10.60">
    <property type="entry name" value="Homeodomain-like"/>
    <property type="match status" value="1"/>
</dbReference>
<evidence type="ECO:0000256" key="3">
    <source>
        <dbReference type="ARBA" id="ARBA00023163"/>
    </source>
</evidence>
<dbReference type="Pfam" id="PF00440">
    <property type="entry name" value="TetR_N"/>
    <property type="match status" value="1"/>
</dbReference>
<dbReference type="Pfam" id="PF17754">
    <property type="entry name" value="TetR_C_14"/>
    <property type="match status" value="1"/>
</dbReference>
<gene>
    <name evidence="6" type="ORF">J2Z70_004907</name>
</gene>
<organism evidence="6 7">
    <name type="scientific">Paenibacillus silagei</name>
    <dbReference type="NCBI Taxonomy" id="1670801"/>
    <lineage>
        <taxon>Bacteria</taxon>
        <taxon>Bacillati</taxon>
        <taxon>Bacillota</taxon>
        <taxon>Bacilli</taxon>
        <taxon>Bacillales</taxon>
        <taxon>Paenibacillaceae</taxon>
        <taxon>Paenibacillus</taxon>
    </lineage>
</organism>
<dbReference type="RefSeq" id="WP_209877397.1">
    <property type="nucleotide sequence ID" value="NZ_JAGGLV010000019.1"/>
</dbReference>
<dbReference type="InterPro" id="IPR001647">
    <property type="entry name" value="HTH_TetR"/>
</dbReference>
<protein>
    <submittedName>
        <fullName evidence="6">AcrR family transcriptional regulator</fullName>
    </submittedName>
</protein>
<dbReference type="PANTHER" id="PTHR30055">
    <property type="entry name" value="HTH-TYPE TRANSCRIPTIONAL REGULATOR RUTR"/>
    <property type="match status" value="1"/>
</dbReference>
<evidence type="ECO:0000259" key="5">
    <source>
        <dbReference type="PROSITE" id="PS50977"/>
    </source>
</evidence>
<evidence type="ECO:0000256" key="4">
    <source>
        <dbReference type="PROSITE-ProRule" id="PRU00335"/>
    </source>
</evidence>
<evidence type="ECO:0000313" key="6">
    <source>
        <dbReference type="EMBL" id="MBP2114724.1"/>
    </source>
</evidence>
<dbReference type="EMBL" id="JAGGLV010000019">
    <property type="protein sequence ID" value="MBP2114724.1"/>
    <property type="molecule type" value="Genomic_DNA"/>
</dbReference>
<dbReference type="PROSITE" id="PS50977">
    <property type="entry name" value="HTH_TETR_2"/>
    <property type="match status" value="1"/>
</dbReference>
<feature type="DNA-binding region" description="H-T-H motif" evidence="4">
    <location>
        <begin position="37"/>
        <end position="56"/>
    </location>
</feature>
<dbReference type="SUPFAM" id="SSF46689">
    <property type="entry name" value="Homeodomain-like"/>
    <property type="match status" value="1"/>
</dbReference>
<evidence type="ECO:0000313" key="7">
    <source>
        <dbReference type="Proteomes" id="UP000773462"/>
    </source>
</evidence>
<dbReference type="InterPro" id="IPR041347">
    <property type="entry name" value="MftR_C"/>
</dbReference>
<feature type="domain" description="HTH tetR-type" evidence="5">
    <location>
        <begin position="14"/>
        <end position="74"/>
    </location>
</feature>
<keyword evidence="1" id="KW-0805">Transcription regulation</keyword>
<comment type="caution">
    <text evidence="6">The sequence shown here is derived from an EMBL/GenBank/DDBJ whole genome shotgun (WGS) entry which is preliminary data.</text>
</comment>
<dbReference type="PANTHER" id="PTHR30055:SF238">
    <property type="entry name" value="MYCOFACTOCIN BIOSYNTHESIS TRANSCRIPTIONAL REGULATOR MFTR-RELATED"/>
    <property type="match status" value="1"/>
</dbReference>
<reference evidence="6 7" key="1">
    <citation type="submission" date="2021-03" db="EMBL/GenBank/DDBJ databases">
        <title>Genomic Encyclopedia of Type Strains, Phase IV (KMG-IV): sequencing the most valuable type-strain genomes for metagenomic binning, comparative biology and taxonomic classification.</title>
        <authorList>
            <person name="Goeker M."/>
        </authorList>
    </citation>
    <scope>NUCLEOTIDE SEQUENCE [LARGE SCALE GENOMIC DNA]</scope>
    <source>
        <strain evidence="6 7">DSM 101953</strain>
    </source>
</reference>
<keyword evidence="3" id="KW-0804">Transcription</keyword>
<dbReference type="InterPro" id="IPR009057">
    <property type="entry name" value="Homeodomain-like_sf"/>
</dbReference>